<dbReference type="EMBL" id="CP045898">
    <property type="protein sequence ID" value="QQP40002.1"/>
    <property type="molecule type" value="Genomic_DNA"/>
</dbReference>
<gene>
    <name evidence="2" type="ORF">FKW44_013888</name>
</gene>
<dbReference type="AlphaFoldDB" id="A0A7T8JYL2"/>
<evidence type="ECO:0000313" key="3">
    <source>
        <dbReference type="Proteomes" id="UP000595437"/>
    </source>
</evidence>
<protein>
    <submittedName>
        <fullName evidence="2">Uncharacterized protein</fullName>
    </submittedName>
</protein>
<dbReference type="Proteomes" id="UP000595437">
    <property type="component" value="Chromosome 9"/>
</dbReference>
<sequence>MPSYTHHPEEQGAEPHHHQSQHHHHSSSPSSFSLLKAYNPHEDEELLLSPEAGTQPLPHSMDFSEADRMYKKCAHCKNTTMERSSVLTKKNPE</sequence>
<organism evidence="2 3">
    <name type="scientific">Caligus rogercresseyi</name>
    <name type="common">Sea louse</name>
    <dbReference type="NCBI Taxonomy" id="217165"/>
    <lineage>
        <taxon>Eukaryota</taxon>
        <taxon>Metazoa</taxon>
        <taxon>Ecdysozoa</taxon>
        <taxon>Arthropoda</taxon>
        <taxon>Crustacea</taxon>
        <taxon>Multicrustacea</taxon>
        <taxon>Hexanauplia</taxon>
        <taxon>Copepoda</taxon>
        <taxon>Siphonostomatoida</taxon>
        <taxon>Caligidae</taxon>
        <taxon>Caligus</taxon>
    </lineage>
</organism>
<feature type="compositionally biased region" description="Basic and acidic residues" evidence="1">
    <location>
        <begin position="1"/>
        <end position="17"/>
    </location>
</feature>
<proteinExistence type="predicted"/>
<keyword evidence="3" id="KW-1185">Reference proteome</keyword>
<evidence type="ECO:0000256" key="1">
    <source>
        <dbReference type="SAM" id="MobiDB-lite"/>
    </source>
</evidence>
<reference evidence="3" key="1">
    <citation type="submission" date="2021-01" db="EMBL/GenBank/DDBJ databases">
        <title>Caligus Genome Assembly.</title>
        <authorList>
            <person name="Gallardo-Escarate C."/>
        </authorList>
    </citation>
    <scope>NUCLEOTIDE SEQUENCE [LARGE SCALE GENOMIC DNA]</scope>
</reference>
<evidence type="ECO:0000313" key="2">
    <source>
        <dbReference type="EMBL" id="QQP40002.1"/>
    </source>
</evidence>
<feature type="region of interest" description="Disordered" evidence="1">
    <location>
        <begin position="1"/>
        <end position="61"/>
    </location>
</feature>
<name>A0A7T8JYL2_CALRO</name>
<accession>A0A7T8JYL2</accession>